<dbReference type="PROSITE" id="PS50206">
    <property type="entry name" value="RHODANESE_3"/>
    <property type="match status" value="2"/>
</dbReference>
<dbReference type="STRING" id="1714016.BA724_14240"/>
<dbReference type="Proteomes" id="UP000095658">
    <property type="component" value="Unassembled WGS sequence"/>
</dbReference>
<feature type="domain" description="Rhodanese" evidence="2">
    <location>
        <begin position="280"/>
        <end position="312"/>
    </location>
</feature>
<sequence length="469" mass="52006">MLFRSFFDEKLAQYAYLVGCQRTGEAIIIDPPRYVDHIIEAAKKEGMKITAAAETHIHADFVSGAHQLAVKHGVKLYLSDEGDENWKYQYTDGMNAELVKDGAKFKIGNIEFEVMHTPGHTPESISFVLTDVGGGASKPMGIFTGDFVFVGDIGRPDLLEKAAGIQGMADSGAKQMFQSVQRFKRLPDYMMVWPAHGAGSACGKSIGAVPSSTVGYEKQFNWAMKIDNEKEFVYELLKDQPEAPIYFAEMKRVNKAGPAIVDGKGPEWADSADEVVEWAKEGKHVILDTRLASEFEKGFVKGAINIPFGKMLTSWAGWLIGYDEQMMLIVKKENVKEALIALQSIHLDDVVKLATPETMASVAKETYKTVEVDQFEQLKEDAQLIDVRNDNEWKQGHMKEADHKMLGRLRKEGSALDQSKPVLIHCQSGARSAIAASVMKHLGFDDVTHLKGGFSAWSRKNESKIIHSS</sequence>
<dbReference type="Pfam" id="PF00753">
    <property type="entry name" value="Lactamase_B"/>
    <property type="match status" value="1"/>
</dbReference>
<dbReference type="Pfam" id="PF00581">
    <property type="entry name" value="Rhodanese"/>
    <property type="match status" value="2"/>
</dbReference>
<dbReference type="CDD" id="cd00158">
    <property type="entry name" value="RHOD"/>
    <property type="match status" value="1"/>
</dbReference>
<dbReference type="OrthoDB" id="9784009at2"/>
<name>A0A1E7DTI5_9BACI</name>
<dbReference type="PANTHER" id="PTHR43084">
    <property type="entry name" value="PERSULFIDE DIOXYGENASE ETHE1"/>
    <property type="match status" value="1"/>
</dbReference>
<dbReference type="CDD" id="cd07724">
    <property type="entry name" value="POD-like_MBL-fold"/>
    <property type="match status" value="1"/>
</dbReference>
<dbReference type="FunFam" id="3.60.15.10:FF:000030">
    <property type="entry name" value="Metallo-beta-lactamase family protein"/>
    <property type="match status" value="1"/>
</dbReference>
<dbReference type="InterPro" id="IPR051682">
    <property type="entry name" value="Mito_Persulfide_Diox"/>
</dbReference>
<dbReference type="InterPro" id="IPR036873">
    <property type="entry name" value="Rhodanese-like_dom_sf"/>
</dbReference>
<dbReference type="GO" id="GO:0006749">
    <property type="term" value="P:glutathione metabolic process"/>
    <property type="evidence" value="ECO:0007669"/>
    <property type="project" value="InterPro"/>
</dbReference>
<keyword evidence="4" id="KW-1185">Reference proteome</keyword>
<dbReference type="InterPro" id="IPR036866">
    <property type="entry name" value="RibonucZ/Hydroxyglut_hydro"/>
</dbReference>
<dbReference type="Gene3D" id="3.40.250.10">
    <property type="entry name" value="Rhodanese-like domain"/>
    <property type="match status" value="2"/>
</dbReference>
<dbReference type="SMART" id="SM00450">
    <property type="entry name" value="RHOD"/>
    <property type="match status" value="1"/>
</dbReference>
<evidence type="ECO:0000313" key="4">
    <source>
        <dbReference type="Proteomes" id="UP000095658"/>
    </source>
</evidence>
<proteinExistence type="predicted"/>
<gene>
    <name evidence="3" type="ORF">BA724_14240</name>
</gene>
<protein>
    <submittedName>
        <fullName evidence="3">Zn-dependent hydrolase</fullName>
    </submittedName>
</protein>
<dbReference type="GO" id="GO:0070813">
    <property type="term" value="P:hydrogen sulfide metabolic process"/>
    <property type="evidence" value="ECO:0007669"/>
    <property type="project" value="TreeGrafter"/>
</dbReference>
<feature type="domain" description="Rhodanese" evidence="2">
    <location>
        <begin position="378"/>
        <end position="466"/>
    </location>
</feature>
<reference evidence="3 4" key="1">
    <citation type="submission" date="2016-06" db="EMBL/GenBank/DDBJ databases">
        <title>Domibacillus iocasae genome sequencing.</title>
        <authorList>
            <person name="Verma A."/>
            <person name="Pal Y."/>
            <person name="Ojha A.K."/>
            <person name="Krishnamurthi S."/>
        </authorList>
    </citation>
    <scope>NUCLEOTIDE SEQUENCE [LARGE SCALE GENOMIC DNA]</scope>
    <source>
        <strain evidence="3 4">DSM 29979</strain>
    </source>
</reference>
<dbReference type="EMBL" id="MAMP01000002">
    <property type="protein sequence ID" value="OES46392.1"/>
    <property type="molecule type" value="Genomic_DNA"/>
</dbReference>
<evidence type="ECO:0000313" key="3">
    <source>
        <dbReference type="EMBL" id="OES46392.1"/>
    </source>
</evidence>
<keyword evidence="1" id="KW-0479">Metal-binding</keyword>
<keyword evidence="3" id="KW-0378">Hydrolase</keyword>
<accession>A0A1E7DTI5</accession>
<dbReference type="SUPFAM" id="SSF56281">
    <property type="entry name" value="Metallo-hydrolase/oxidoreductase"/>
    <property type="match status" value="1"/>
</dbReference>
<dbReference type="InterPro" id="IPR044528">
    <property type="entry name" value="POD-like_MBL-fold"/>
</dbReference>
<dbReference type="PANTHER" id="PTHR43084:SF1">
    <property type="entry name" value="PERSULFIDE DIOXYGENASE ETHE1, MITOCHONDRIAL"/>
    <property type="match status" value="1"/>
</dbReference>
<dbReference type="InterPro" id="IPR001763">
    <property type="entry name" value="Rhodanese-like_dom"/>
</dbReference>
<dbReference type="GO" id="GO:0050313">
    <property type="term" value="F:sulfur dioxygenase activity"/>
    <property type="evidence" value="ECO:0007669"/>
    <property type="project" value="InterPro"/>
</dbReference>
<dbReference type="InterPro" id="IPR001279">
    <property type="entry name" value="Metallo-B-lactamas"/>
</dbReference>
<evidence type="ECO:0000259" key="2">
    <source>
        <dbReference type="PROSITE" id="PS50206"/>
    </source>
</evidence>
<dbReference type="Gene3D" id="3.60.15.10">
    <property type="entry name" value="Ribonuclease Z/Hydroxyacylglutathione hydrolase-like"/>
    <property type="match status" value="1"/>
</dbReference>
<dbReference type="SMART" id="SM00849">
    <property type="entry name" value="Lactamase_B"/>
    <property type="match status" value="1"/>
</dbReference>
<comment type="caution">
    <text evidence="3">The sequence shown here is derived from an EMBL/GenBank/DDBJ whole genome shotgun (WGS) entry which is preliminary data.</text>
</comment>
<organism evidence="3 4">
    <name type="scientific">Domibacillus iocasae</name>
    <dbReference type="NCBI Taxonomy" id="1714016"/>
    <lineage>
        <taxon>Bacteria</taxon>
        <taxon>Bacillati</taxon>
        <taxon>Bacillota</taxon>
        <taxon>Bacilli</taxon>
        <taxon>Bacillales</taxon>
        <taxon>Bacillaceae</taxon>
        <taxon>Domibacillus</taxon>
    </lineage>
</organism>
<dbReference type="GO" id="GO:0046872">
    <property type="term" value="F:metal ion binding"/>
    <property type="evidence" value="ECO:0007669"/>
    <property type="project" value="UniProtKB-KW"/>
</dbReference>
<dbReference type="GO" id="GO:0016787">
    <property type="term" value="F:hydrolase activity"/>
    <property type="evidence" value="ECO:0007669"/>
    <property type="project" value="UniProtKB-KW"/>
</dbReference>
<dbReference type="RefSeq" id="WP_069936930.1">
    <property type="nucleotide sequence ID" value="NZ_MAMP01000002.1"/>
</dbReference>
<evidence type="ECO:0000256" key="1">
    <source>
        <dbReference type="ARBA" id="ARBA00022723"/>
    </source>
</evidence>
<dbReference type="SUPFAM" id="SSF52821">
    <property type="entry name" value="Rhodanese/Cell cycle control phosphatase"/>
    <property type="match status" value="2"/>
</dbReference>
<dbReference type="AlphaFoldDB" id="A0A1E7DTI5"/>